<sequence>MYERTMSSELFVCLLFAMIVLLNSPECNASVKEESKSSLSKTSEDFELSAALEETLRGVLSQDLEPRKKKKQDSLFARILPFLAMPFIMSAMMVPKMLIALKFLMIQAFVVGKIAITLGLINMFRNRNNQGGVYSHNIDLTPSQKQIVEANYGHAGDGPEYGTYVNSWDRKRRRK</sequence>
<feature type="transmembrane region" description="Helical" evidence="1">
    <location>
        <begin position="75"/>
        <end position="94"/>
    </location>
</feature>
<evidence type="ECO:0000313" key="4">
    <source>
        <dbReference type="RefSeq" id="XP_018327889.1"/>
    </source>
</evidence>
<gene>
    <name evidence="4" type="primary">LOC108738802</name>
</gene>
<keyword evidence="1" id="KW-0812">Transmembrane</keyword>
<organism evidence="3 4">
    <name type="scientific">Agrilus planipennis</name>
    <name type="common">Emerald ash borer</name>
    <name type="synonym">Agrilus marcopoli</name>
    <dbReference type="NCBI Taxonomy" id="224129"/>
    <lineage>
        <taxon>Eukaryota</taxon>
        <taxon>Metazoa</taxon>
        <taxon>Ecdysozoa</taxon>
        <taxon>Arthropoda</taxon>
        <taxon>Hexapoda</taxon>
        <taxon>Insecta</taxon>
        <taxon>Pterygota</taxon>
        <taxon>Neoptera</taxon>
        <taxon>Endopterygota</taxon>
        <taxon>Coleoptera</taxon>
        <taxon>Polyphaga</taxon>
        <taxon>Elateriformia</taxon>
        <taxon>Buprestoidea</taxon>
        <taxon>Buprestidae</taxon>
        <taxon>Agrilinae</taxon>
        <taxon>Agrilus</taxon>
    </lineage>
</organism>
<keyword evidence="2" id="KW-0732">Signal</keyword>
<dbReference type="KEGG" id="apln:108738802"/>
<feature type="chain" id="PRO_5010720893" evidence="2">
    <location>
        <begin position="30"/>
        <end position="175"/>
    </location>
</feature>
<dbReference type="InterPro" id="IPR012464">
    <property type="entry name" value="DUF1676"/>
</dbReference>
<evidence type="ECO:0000256" key="1">
    <source>
        <dbReference type="SAM" id="Phobius"/>
    </source>
</evidence>
<dbReference type="GeneID" id="108738802"/>
<dbReference type="AlphaFoldDB" id="A0A1W4WVJ6"/>
<evidence type="ECO:0000313" key="3">
    <source>
        <dbReference type="Proteomes" id="UP000192223"/>
    </source>
</evidence>
<accession>A0A1W4WVJ6</accession>
<keyword evidence="1" id="KW-1133">Transmembrane helix</keyword>
<proteinExistence type="predicted"/>
<dbReference type="Pfam" id="PF07898">
    <property type="entry name" value="DUF1676"/>
    <property type="match status" value="1"/>
</dbReference>
<feature type="signal peptide" evidence="2">
    <location>
        <begin position="1"/>
        <end position="29"/>
    </location>
</feature>
<keyword evidence="3" id="KW-1185">Reference proteome</keyword>
<feature type="transmembrane region" description="Helical" evidence="1">
    <location>
        <begin position="101"/>
        <end position="121"/>
    </location>
</feature>
<evidence type="ECO:0000256" key="2">
    <source>
        <dbReference type="SAM" id="SignalP"/>
    </source>
</evidence>
<reference evidence="4" key="1">
    <citation type="submission" date="2025-08" db="UniProtKB">
        <authorList>
            <consortium name="RefSeq"/>
        </authorList>
    </citation>
    <scope>IDENTIFICATION</scope>
    <source>
        <tissue evidence="4">Entire body</tissue>
    </source>
</reference>
<name>A0A1W4WVJ6_AGRPL</name>
<dbReference type="Proteomes" id="UP000192223">
    <property type="component" value="Unplaced"/>
</dbReference>
<protein>
    <submittedName>
        <fullName evidence="4">Uncharacterized protein LOC108738802</fullName>
    </submittedName>
</protein>
<keyword evidence="1" id="KW-0472">Membrane</keyword>
<dbReference type="RefSeq" id="XP_018327889.1">
    <property type="nucleotide sequence ID" value="XM_018472387.2"/>
</dbReference>
<dbReference type="InParanoid" id="A0A1W4WVJ6"/>
<dbReference type="OrthoDB" id="6624538at2759"/>